<dbReference type="SMART" id="SM00322">
    <property type="entry name" value="KH"/>
    <property type="match status" value="2"/>
</dbReference>
<sequence>MDGVMTVHNYIMDRIMEKPDPNPHATGEGRLNVERHKQVKILVPNSTAGMVIGKGGMYIQEIKDKTGAYVQISQKSREFNLPERCIIIAGDLDQARSAVHMILGVIAADPQSASCPNLSYHDVRGPVASVYPTGSPYATPVVQCPANAAWLTGSPVDIAAANTAAMMAAMLTPNALTPLGAVAASRNAAFGFFSPSYPATPDLASLAALASSPVAATAAAAALGMTPMLQAAPPPPPALASPVASGGDLAATMSASFTSSSTHSADFVGSPLDPSGAVAAAAQQAALLASFRSKAQLLPHDSSQMGDPAASPGAFLSQSPFMTGPLHMPSSTLLGYPAAVGGGGYPATVPAQQGFIAPKAGQIETHSSPTSGASGTSSASSSPSIAASVALAALSAAAANSSSCSNPVGVLPNPGTLLGVVQTPLSTLNLSQLVPQPLRADQLSLSMGSLSSTPPSLLLALSEAGSALPAMSPGIGSSANSPQGTAALPTSASVFGLYALPSPNPSISTSPVGPLGSYVVCKRVISIPDNVIGLILGPQGRSIIDLQSATGTLIQISQKGVYVPGTQNRLVTITGAQPNVQWAASVIEQRIAIEQLRRDTGSSQTNTVPQIPSAEPPELQQQQQQQQGLPLFYPHASPLGLYANPQLIQPATGTTGGADSTSPTTAAIQQVQQQQQQQRQQQQSAELTASIKRENESLSYRQQPP</sequence>
<evidence type="ECO:0000313" key="6">
    <source>
        <dbReference type="Proteomes" id="UP001497525"/>
    </source>
</evidence>
<comment type="caution">
    <text evidence="5">The sequence shown here is derived from an EMBL/GenBank/DDBJ whole genome shotgun (WGS) entry which is preliminary data.</text>
</comment>
<feature type="compositionally biased region" description="Low complexity" evidence="3">
    <location>
        <begin position="650"/>
        <end position="683"/>
    </location>
</feature>
<dbReference type="AlphaFoldDB" id="A0AAV2T5I1"/>
<dbReference type="PROSITE" id="PS50084">
    <property type="entry name" value="KH_TYPE_1"/>
    <property type="match status" value="2"/>
</dbReference>
<evidence type="ECO:0000256" key="2">
    <source>
        <dbReference type="PROSITE-ProRule" id="PRU00117"/>
    </source>
</evidence>
<protein>
    <recommendedName>
        <fullName evidence="4">K Homology domain-containing protein</fullName>
    </recommendedName>
</protein>
<dbReference type="Pfam" id="PF00013">
    <property type="entry name" value="KH_1"/>
    <property type="match status" value="2"/>
</dbReference>
<dbReference type="InterPro" id="IPR036612">
    <property type="entry name" value="KH_dom_type_1_sf"/>
</dbReference>
<dbReference type="EMBL" id="CAXLJL010000090">
    <property type="protein sequence ID" value="CAL5131401.1"/>
    <property type="molecule type" value="Genomic_DNA"/>
</dbReference>
<accession>A0AAV2T5I1</accession>
<proteinExistence type="predicted"/>
<evidence type="ECO:0000256" key="1">
    <source>
        <dbReference type="ARBA" id="ARBA00022737"/>
    </source>
</evidence>
<dbReference type="InterPro" id="IPR004088">
    <property type="entry name" value="KH_dom_type_1"/>
</dbReference>
<feature type="domain" description="K Homology" evidence="4">
    <location>
        <begin position="35"/>
        <end position="107"/>
    </location>
</feature>
<dbReference type="SUPFAM" id="SSF54791">
    <property type="entry name" value="Eukaryotic type KH-domain (KH-domain type I)"/>
    <property type="match status" value="2"/>
</dbReference>
<dbReference type="InterPro" id="IPR047274">
    <property type="entry name" value="KH-I_NOVA_rpt3"/>
</dbReference>
<feature type="region of interest" description="Disordered" evidence="3">
    <location>
        <begin position="598"/>
        <end position="627"/>
    </location>
</feature>
<name>A0AAV2T5I1_CALDB</name>
<dbReference type="PANTHER" id="PTHR10288">
    <property type="entry name" value="KH DOMAIN CONTAINING RNA BINDING PROTEIN"/>
    <property type="match status" value="1"/>
</dbReference>
<feature type="domain" description="K Homology" evidence="4">
    <location>
        <begin position="519"/>
        <end position="592"/>
    </location>
</feature>
<dbReference type="GO" id="GO:0003723">
    <property type="term" value="F:RNA binding"/>
    <property type="evidence" value="ECO:0007669"/>
    <property type="project" value="UniProtKB-UniRule"/>
</dbReference>
<dbReference type="CDD" id="cd22436">
    <property type="entry name" value="KH-I_NOVA_rpt2"/>
    <property type="match status" value="1"/>
</dbReference>
<evidence type="ECO:0000259" key="4">
    <source>
        <dbReference type="SMART" id="SM00322"/>
    </source>
</evidence>
<dbReference type="Gene3D" id="3.30.1370.10">
    <property type="entry name" value="K Homology domain, type 1"/>
    <property type="match status" value="2"/>
</dbReference>
<reference evidence="5" key="1">
    <citation type="submission" date="2024-06" db="EMBL/GenBank/DDBJ databases">
        <authorList>
            <person name="Liu X."/>
            <person name="Lenzi L."/>
            <person name="Haldenby T S."/>
            <person name="Uol C."/>
        </authorList>
    </citation>
    <scope>NUCLEOTIDE SEQUENCE</scope>
</reference>
<feature type="compositionally biased region" description="Polar residues" evidence="3">
    <location>
        <begin position="601"/>
        <end position="610"/>
    </location>
</feature>
<evidence type="ECO:0000313" key="5">
    <source>
        <dbReference type="EMBL" id="CAL5131401.1"/>
    </source>
</evidence>
<gene>
    <name evidence="5" type="ORF">CDAUBV1_LOCUS3818</name>
</gene>
<feature type="region of interest" description="Disordered" evidence="3">
    <location>
        <begin position="647"/>
        <end position="705"/>
    </location>
</feature>
<keyword evidence="2" id="KW-0694">RNA-binding</keyword>
<dbReference type="Proteomes" id="UP001497525">
    <property type="component" value="Unassembled WGS sequence"/>
</dbReference>
<dbReference type="InterPro" id="IPR004087">
    <property type="entry name" value="KH_dom"/>
</dbReference>
<dbReference type="CDD" id="cd09031">
    <property type="entry name" value="KH-I_NOVA_rpt3"/>
    <property type="match status" value="1"/>
</dbReference>
<evidence type="ECO:0000256" key="3">
    <source>
        <dbReference type="SAM" id="MobiDB-lite"/>
    </source>
</evidence>
<dbReference type="InterPro" id="IPR047276">
    <property type="entry name" value="KH-I_NOVA_rpt2"/>
</dbReference>
<keyword evidence="1" id="KW-0677">Repeat</keyword>
<organism evidence="5 6">
    <name type="scientific">Calicophoron daubneyi</name>
    <name type="common">Rumen fluke</name>
    <name type="synonym">Paramphistomum daubneyi</name>
    <dbReference type="NCBI Taxonomy" id="300641"/>
    <lineage>
        <taxon>Eukaryota</taxon>
        <taxon>Metazoa</taxon>
        <taxon>Spiralia</taxon>
        <taxon>Lophotrochozoa</taxon>
        <taxon>Platyhelminthes</taxon>
        <taxon>Trematoda</taxon>
        <taxon>Digenea</taxon>
        <taxon>Plagiorchiida</taxon>
        <taxon>Pronocephalata</taxon>
        <taxon>Paramphistomoidea</taxon>
        <taxon>Paramphistomidae</taxon>
        <taxon>Calicophoron</taxon>
    </lineage>
</organism>